<feature type="transmembrane region" description="Helical" evidence="1">
    <location>
        <begin position="63"/>
        <end position="82"/>
    </location>
</feature>
<dbReference type="RefSeq" id="WP_183351293.1">
    <property type="nucleotide sequence ID" value="NZ_JACHEO010000012.1"/>
</dbReference>
<keyword evidence="1" id="KW-0472">Membrane</keyword>
<evidence type="ECO:0000313" key="3">
    <source>
        <dbReference type="EMBL" id="MBB5348497.1"/>
    </source>
</evidence>
<reference evidence="3 4" key="1">
    <citation type="submission" date="2020-08" db="EMBL/GenBank/DDBJ databases">
        <title>Genomic Encyclopedia of Type Strains, Phase IV (KMG-IV): sequencing the most valuable type-strain genomes for metagenomic binning, comparative biology and taxonomic classification.</title>
        <authorList>
            <person name="Goeker M."/>
        </authorList>
    </citation>
    <scope>NUCLEOTIDE SEQUENCE [LARGE SCALE GENOMIC DNA]</scope>
    <source>
        <strain evidence="3 4">DSM 28570</strain>
    </source>
</reference>
<dbReference type="PANTHER" id="PTHR45228:SF5">
    <property type="entry name" value="CYCLIC DI-GMP PHOSPHODIESTERASE VC_1348-RELATED"/>
    <property type="match status" value="1"/>
</dbReference>
<keyword evidence="1" id="KW-1133">Transmembrane helix</keyword>
<dbReference type="Pfam" id="PF13487">
    <property type="entry name" value="HD_5"/>
    <property type="match status" value="1"/>
</dbReference>
<dbReference type="CDD" id="cd00077">
    <property type="entry name" value="HDc"/>
    <property type="match status" value="1"/>
</dbReference>
<dbReference type="AlphaFoldDB" id="A0A840UQK0"/>
<organism evidence="3 4">
    <name type="scientific">Desulfoprunum benzoelyticum</name>
    <dbReference type="NCBI Taxonomy" id="1506996"/>
    <lineage>
        <taxon>Bacteria</taxon>
        <taxon>Pseudomonadati</taxon>
        <taxon>Thermodesulfobacteriota</taxon>
        <taxon>Desulfobulbia</taxon>
        <taxon>Desulfobulbales</taxon>
        <taxon>Desulfobulbaceae</taxon>
        <taxon>Desulfoprunum</taxon>
    </lineage>
</organism>
<dbReference type="SUPFAM" id="SSF109604">
    <property type="entry name" value="HD-domain/PDEase-like"/>
    <property type="match status" value="1"/>
</dbReference>
<dbReference type="Gene3D" id="1.10.3210.10">
    <property type="entry name" value="Hypothetical protein af1432"/>
    <property type="match status" value="1"/>
</dbReference>
<feature type="transmembrane region" description="Helical" evidence="1">
    <location>
        <begin position="94"/>
        <end position="114"/>
    </location>
</feature>
<dbReference type="EMBL" id="JACHEO010000012">
    <property type="protein sequence ID" value="MBB5348497.1"/>
    <property type="molecule type" value="Genomic_DNA"/>
</dbReference>
<feature type="domain" description="HD-GYP" evidence="2">
    <location>
        <begin position="156"/>
        <end position="366"/>
    </location>
</feature>
<evidence type="ECO:0000313" key="4">
    <source>
        <dbReference type="Proteomes" id="UP000539642"/>
    </source>
</evidence>
<protein>
    <submittedName>
        <fullName evidence="3">HD-GYP domain-containing protein (C-di-GMP phosphodiesterase class II)</fullName>
    </submittedName>
</protein>
<keyword evidence="4" id="KW-1185">Reference proteome</keyword>
<accession>A0A840UQK0</accession>
<dbReference type="PROSITE" id="PS51832">
    <property type="entry name" value="HD_GYP"/>
    <property type="match status" value="1"/>
</dbReference>
<dbReference type="SMART" id="SM00471">
    <property type="entry name" value="HDc"/>
    <property type="match status" value="1"/>
</dbReference>
<feature type="transmembrane region" description="Helical" evidence="1">
    <location>
        <begin position="120"/>
        <end position="145"/>
    </location>
</feature>
<dbReference type="InterPro" id="IPR003607">
    <property type="entry name" value="HD/PDEase_dom"/>
</dbReference>
<dbReference type="PANTHER" id="PTHR45228">
    <property type="entry name" value="CYCLIC DI-GMP PHOSPHODIESTERASE TM_0186-RELATED"/>
    <property type="match status" value="1"/>
</dbReference>
<dbReference type="Proteomes" id="UP000539642">
    <property type="component" value="Unassembled WGS sequence"/>
</dbReference>
<dbReference type="InterPro" id="IPR037522">
    <property type="entry name" value="HD_GYP_dom"/>
</dbReference>
<comment type="caution">
    <text evidence="3">The sequence shown here is derived from an EMBL/GenBank/DDBJ whole genome shotgun (WGS) entry which is preliminary data.</text>
</comment>
<evidence type="ECO:0000259" key="2">
    <source>
        <dbReference type="PROSITE" id="PS51832"/>
    </source>
</evidence>
<gene>
    <name evidence="3" type="ORF">HNQ81_002233</name>
</gene>
<keyword evidence="1" id="KW-0812">Transmembrane</keyword>
<name>A0A840UQK0_9BACT</name>
<sequence length="376" mass="40940">MSSTAVRHLLTRPLAVPLAGGVLLVAALILIDCPSGAICTAIDRGVAGGLDKVLHLPVPVGSGGLPAAAALISLAFSGVVWLSLTTVFIVRRALLPVAAPLLVGVTIGADVLLFQTEGWFVSPALPLVSVLVYSLFLIVLGSLSLRLRRSLRLHRQGSFQQRMLELLATLVETRDPTCIGHIARMQNYVRVLAGRLARSGRHAAILTSRYRELLVLLCPLHDIGKAAVPDAVLLKRERLTEKETTEMQRHVELGEALLLAVGWRAEDREFVDLALDIIGSHHERWDGGGYPRGLRGEAIPLAGRIVAVAEVYDALISRRCYKNAYTREQSRAILMKGRGTAFDPDLADAFLEVEEEMWKISLTYGDTTDALEVIYP</sequence>
<dbReference type="InterPro" id="IPR052020">
    <property type="entry name" value="Cyclic_di-GMP/3'3'-cGAMP_PDE"/>
</dbReference>
<evidence type="ECO:0000256" key="1">
    <source>
        <dbReference type="SAM" id="Phobius"/>
    </source>
</evidence>
<proteinExistence type="predicted"/>